<name>A0ABT5VDC8_9BACI</name>
<dbReference type="InterPro" id="IPR002121">
    <property type="entry name" value="HRDC_dom"/>
</dbReference>
<keyword evidence="8 20" id="KW-0347">Helicase</keyword>
<evidence type="ECO:0000256" key="13">
    <source>
        <dbReference type="ARBA" id="ARBA00023204"/>
    </source>
</evidence>
<evidence type="ECO:0000256" key="10">
    <source>
        <dbReference type="ARBA" id="ARBA00022840"/>
    </source>
</evidence>
<keyword evidence="10" id="KW-0067">ATP-binding</keyword>
<dbReference type="Pfam" id="PF14493">
    <property type="entry name" value="HTH_40"/>
    <property type="match status" value="1"/>
</dbReference>
<dbReference type="SMART" id="SM00487">
    <property type="entry name" value="DEXDc"/>
    <property type="match status" value="1"/>
</dbReference>
<keyword evidence="21" id="KW-1185">Reference proteome</keyword>
<dbReference type="RefSeq" id="WP_275117378.1">
    <property type="nucleotide sequence ID" value="NZ_JAOTPO010000003.1"/>
</dbReference>
<evidence type="ECO:0000259" key="19">
    <source>
        <dbReference type="PROSITE" id="PS51194"/>
    </source>
</evidence>
<keyword evidence="9" id="KW-0862">Zinc</keyword>
<evidence type="ECO:0000259" key="17">
    <source>
        <dbReference type="PROSITE" id="PS50967"/>
    </source>
</evidence>
<evidence type="ECO:0000256" key="6">
    <source>
        <dbReference type="ARBA" id="ARBA00022763"/>
    </source>
</evidence>
<evidence type="ECO:0000256" key="15">
    <source>
        <dbReference type="ARBA" id="ARBA00034617"/>
    </source>
</evidence>
<dbReference type="Gene3D" id="3.40.50.300">
    <property type="entry name" value="P-loop containing nucleotide triphosphate hydrolases"/>
    <property type="match status" value="2"/>
</dbReference>
<protein>
    <recommendedName>
        <fullName evidence="16">DNA helicase RecQ</fullName>
        <ecNumber evidence="16">5.6.2.4</ecNumber>
    </recommendedName>
</protein>
<dbReference type="CDD" id="cd17920">
    <property type="entry name" value="DEXHc_RecQ"/>
    <property type="match status" value="1"/>
</dbReference>
<dbReference type="SUPFAM" id="SSF47819">
    <property type="entry name" value="HRDC-like"/>
    <property type="match status" value="1"/>
</dbReference>
<evidence type="ECO:0000256" key="9">
    <source>
        <dbReference type="ARBA" id="ARBA00022833"/>
    </source>
</evidence>
<sequence>MQTKAVELLKQYFGYEAFRKGQNDIVEKVLEEKNTLGIMPTGGGKSICYQVPALIYSGMTVVVSPLISLMKDQVDGLNQLGIPSTYINSSLSNSELNERIENMRNEKYKLIYIAPERLEDVRFFYLLNELPISLVAIDEAHCLSQWGHDFRPSYLNISSLIRKLPTNPVVLALTATATPQVREDICRHLSIEEENTIVNGARRDNLSLQVVKGHDKFSYVSQYLKKHAASSGIIYASTRKVVEQLYDKLTEKGIAVGKYHGGLSDIERAKYQDDFIRDDITVMIATNAFGMGIDKSNVRFVLHYNLPRNIESYYQEAGRAGRDGEESECVLLFAPDDIRIQKFLIEQSDLEETRRTNEYQKLQQMVDYCHTESCLQQYIGHYFEDEEFEKCKKCSNCLDDGETSNVTREAQMVFSTIKRMREKFGKTIVAQVLVGSESKKVKDFKLDQLTTYGLLKTWTGKNLSQFIDYLTAEQYLKPSEGNFPTLRLTDKAVAVLKGELQVYRKEKVAHVAIEANDEVFESLRQVRKDIADKEKVPPYLIFSDKTLREMSRSIPSSTEELLLVNGVGQQKLEKYGEPFLTALQPYRDQKTDQLVTVQKKASSKIPSHHITYERYEQGSSVKEIAAERECTEETILSHLEKCVDEGKNIDLRQFVNEHHEQLIEEAIEKIGAERLKPLKESLPEEVTYFEIRYVIGKRVSQG</sequence>
<evidence type="ECO:0000256" key="16">
    <source>
        <dbReference type="NCBIfam" id="TIGR01389"/>
    </source>
</evidence>
<dbReference type="SUPFAM" id="SSF46785">
    <property type="entry name" value="Winged helix' DNA-binding domain"/>
    <property type="match status" value="1"/>
</dbReference>
<keyword evidence="6" id="KW-0227">DNA damage</keyword>
<dbReference type="PANTHER" id="PTHR13710:SF105">
    <property type="entry name" value="ATP-DEPENDENT DNA HELICASE Q1"/>
    <property type="match status" value="1"/>
</dbReference>
<dbReference type="Pfam" id="PF00570">
    <property type="entry name" value="HRDC"/>
    <property type="match status" value="1"/>
</dbReference>
<evidence type="ECO:0000256" key="5">
    <source>
        <dbReference type="ARBA" id="ARBA00022741"/>
    </source>
</evidence>
<dbReference type="PANTHER" id="PTHR13710">
    <property type="entry name" value="DNA HELICASE RECQ FAMILY MEMBER"/>
    <property type="match status" value="1"/>
</dbReference>
<feature type="domain" description="HRDC" evidence="17">
    <location>
        <begin position="513"/>
        <end position="593"/>
    </location>
</feature>
<feature type="domain" description="Helicase ATP-binding" evidence="18">
    <location>
        <begin position="26"/>
        <end position="195"/>
    </location>
</feature>
<dbReference type="SMART" id="SM00956">
    <property type="entry name" value="RQC"/>
    <property type="match status" value="1"/>
</dbReference>
<dbReference type="Gene3D" id="1.10.150.80">
    <property type="entry name" value="HRDC domain"/>
    <property type="match status" value="1"/>
</dbReference>
<dbReference type="NCBIfam" id="TIGR01389">
    <property type="entry name" value="recQ"/>
    <property type="match status" value="1"/>
</dbReference>
<dbReference type="EC" id="5.6.2.4" evidence="16"/>
<comment type="similarity">
    <text evidence="3">Belongs to the helicase family. RecQ subfamily.</text>
</comment>
<dbReference type="NCBIfam" id="TIGR00614">
    <property type="entry name" value="recQ_fam"/>
    <property type="match status" value="1"/>
</dbReference>
<evidence type="ECO:0000256" key="12">
    <source>
        <dbReference type="ARBA" id="ARBA00023172"/>
    </source>
</evidence>
<dbReference type="SMART" id="SM00490">
    <property type="entry name" value="HELICc"/>
    <property type="match status" value="1"/>
</dbReference>
<dbReference type="Pfam" id="PF00270">
    <property type="entry name" value="DEAD"/>
    <property type="match status" value="1"/>
</dbReference>
<feature type="domain" description="Helicase C-terminal" evidence="19">
    <location>
        <begin position="219"/>
        <end position="363"/>
    </location>
</feature>
<dbReference type="InterPro" id="IPR001650">
    <property type="entry name" value="Helicase_C-like"/>
</dbReference>
<evidence type="ECO:0000256" key="14">
    <source>
        <dbReference type="ARBA" id="ARBA00023235"/>
    </source>
</evidence>
<reference evidence="20" key="1">
    <citation type="submission" date="2024-05" db="EMBL/GenBank/DDBJ databases">
        <title>Alkalihalobacillus sp. strain MEB203 novel alkaliphilic bacterium from Lonar Lake, India.</title>
        <authorList>
            <person name="Joshi A."/>
            <person name="Thite S."/>
            <person name="Mengade P."/>
        </authorList>
    </citation>
    <scope>NUCLEOTIDE SEQUENCE</scope>
    <source>
        <strain evidence="20">MEB 203</strain>
    </source>
</reference>
<keyword evidence="13" id="KW-0234">DNA repair</keyword>
<dbReference type="PROSITE" id="PS51192">
    <property type="entry name" value="HELICASE_ATP_BIND_1"/>
    <property type="match status" value="1"/>
</dbReference>
<dbReference type="InterPro" id="IPR032284">
    <property type="entry name" value="RecQ_Zn-bd"/>
</dbReference>
<dbReference type="Gene3D" id="1.10.10.10">
    <property type="entry name" value="Winged helix-like DNA-binding domain superfamily/Winged helix DNA-binding domain"/>
    <property type="match status" value="1"/>
</dbReference>
<dbReference type="Pfam" id="PF16124">
    <property type="entry name" value="RecQ_Zn_bind"/>
    <property type="match status" value="1"/>
</dbReference>
<dbReference type="InterPro" id="IPR044876">
    <property type="entry name" value="HRDC_dom_sf"/>
</dbReference>
<dbReference type="EMBL" id="JAOTPO010000003">
    <property type="protein sequence ID" value="MDE5412737.1"/>
    <property type="molecule type" value="Genomic_DNA"/>
</dbReference>
<dbReference type="GO" id="GO:0016787">
    <property type="term" value="F:hydrolase activity"/>
    <property type="evidence" value="ECO:0007669"/>
    <property type="project" value="UniProtKB-KW"/>
</dbReference>
<evidence type="ECO:0000259" key="18">
    <source>
        <dbReference type="PROSITE" id="PS51192"/>
    </source>
</evidence>
<comment type="caution">
    <text evidence="20">The sequence shown here is derived from an EMBL/GenBank/DDBJ whole genome shotgun (WGS) entry which is preliminary data.</text>
</comment>
<dbReference type="Proteomes" id="UP001148125">
    <property type="component" value="Unassembled WGS sequence"/>
</dbReference>
<comment type="cofactor">
    <cofactor evidence="2">
        <name>Zn(2+)</name>
        <dbReference type="ChEBI" id="CHEBI:29105"/>
    </cofactor>
</comment>
<keyword evidence="12" id="KW-0233">DNA recombination</keyword>
<comment type="catalytic activity">
    <reaction evidence="15">
        <text>Couples ATP hydrolysis with the unwinding of duplex DNA by translocating in the 3'-5' direction.</text>
        <dbReference type="EC" id="5.6.2.4"/>
    </reaction>
</comment>
<dbReference type="PROSITE" id="PS50967">
    <property type="entry name" value="HRDC"/>
    <property type="match status" value="1"/>
</dbReference>
<gene>
    <name evidence="20" type="primary">recQ</name>
    <name evidence="20" type="ORF">N7Z68_05020</name>
</gene>
<evidence type="ECO:0000256" key="4">
    <source>
        <dbReference type="ARBA" id="ARBA00022723"/>
    </source>
</evidence>
<accession>A0ABT5VDC8</accession>
<dbReference type="InterPro" id="IPR010997">
    <property type="entry name" value="HRDC-like_sf"/>
</dbReference>
<dbReference type="InterPro" id="IPR036388">
    <property type="entry name" value="WH-like_DNA-bd_sf"/>
</dbReference>
<dbReference type="InterPro" id="IPR027417">
    <property type="entry name" value="P-loop_NTPase"/>
</dbReference>
<keyword evidence="7 20" id="KW-0378">Hydrolase</keyword>
<evidence type="ECO:0000313" key="20">
    <source>
        <dbReference type="EMBL" id="MDE5412737.1"/>
    </source>
</evidence>
<proteinExistence type="inferred from homology"/>
<dbReference type="InterPro" id="IPR018982">
    <property type="entry name" value="RQC_domain"/>
</dbReference>
<dbReference type="GO" id="GO:0003678">
    <property type="term" value="F:DNA helicase activity"/>
    <property type="evidence" value="ECO:0007669"/>
    <property type="project" value="UniProtKB-EC"/>
</dbReference>
<dbReference type="InterPro" id="IPR014001">
    <property type="entry name" value="Helicase_ATP-bd"/>
</dbReference>
<dbReference type="InterPro" id="IPR029491">
    <property type="entry name" value="Helicase_HTH"/>
</dbReference>
<dbReference type="InterPro" id="IPR006293">
    <property type="entry name" value="DNA_helicase_ATP-dep_RecQ_bac"/>
</dbReference>
<evidence type="ECO:0000256" key="8">
    <source>
        <dbReference type="ARBA" id="ARBA00022806"/>
    </source>
</evidence>
<evidence type="ECO:0000256" key="1">
    <source>
        <dbReference type="ARBA" id="ARBA00001946"/>
    </source>
</evidence>
<comment type="cofactor">
    <cofactor evidence="1">
        <name>Mg(2+)</name>
        <dbReference type="ChEBI" id="CHEBI:18420"/>
    </cofactor>
</comment>
<dbReference type="Pfam" id="PF09382">
    <property type="entry name" value="RQC"/>
    <property type="match status" value="1"/>
</dbReference>
<dbReference type="SUPFAM" id="SSF52540">
    <property type="entry name" value="P-loop containing nucleoside triphosphate hydrolases"/>
    <property type="match status" value="1"/>
</dbReference>
<dbReference type="InterPro" id="IPR011545">
    <property type="entry name" value="DEAD/DEAH_box_helicase_dom"/>
</dbReference>
<evidence type="ECO:0000256" key="3">
    <source>
        <dbReference type="ARBA" id="ARBA00005446"/>
    </source>
</evidence>
<keyword evidence="11" id="KW-0238">DNA-binding</keyword>
<keyword evidence="5" id="KW-0547">Nucleotide-binding</keyword>
<dbReference type="InterPro" id="IPR036390">
    <property type="entry name" value="WH_DNA-bd_sf"/>
</dbReference>
<evidence type="ECO:0000256" key="2">
    <source>
        <dbReference type="ARBA" id="ARBA00001947"/>
    </source>
</evidence>
<keyword evidence="4" id="KW-0479">Metal-binding</keyword>
<organism evidence="20 21">
    <name type="scientific">Alkalihalobacterium chitinilyticum</name>
    <dbReference type="NCBI Taxonomy" id="2980103"/>
    <lineage>
        <taxon>Bacteria</taxon>
        <taxon>Bacillati</taxon>
        <taxon>Bacillota</taxon>
        <taxon>Bacilli</taxon>
        <taxon>Bacillales</taxon>
        <taxon>Bacillaceae</taxon>
        <taxon>Alkalihalobacterium</taxon>
    </lineage>
</organism>
<dbReference type="Pfam" id="PF00271">
    <property type="entry name" value="Helicase_C"/>
    <property type="match status" value="1"/>
</dbReference>
<evidence type="ECO:0000256" key="11">
    <source>
        <dbReference type="ARBA" id="ARBA00023125"/>
    </source>
</evidence>
<evidence type="ECO:0000256" key="7">
    <source>
        <dbReference type="ARBA" id="ARBA00022801"/>
    </source>
</evidence>
<dbReference type="SMART" id="SM00341">
    <property type="entry name" value="HRDC"/>
    <property type="match status" value="1"/>
</dbReference>
<dbReference type="Gene3D" id="1.10.10.1390">
    <property type="entry name" value="ATP-dependent DNA helicase RecQ"/>
    <property type="match status" value="1"/>
</dbReference>
<dbReference type="InterPro" id="IPR004589">
    <property type="entry name" value="DNA_helicase_ATP-dep_RecQ"/>
</dbReference>
<evidence type="ECO:0000313" key="21">
    <source>
        <dbReference type="Proteomes" id="UP001148125"/>
    </source>
</evidence>
<keyword evidence="14" id="KW-0413">Isomerase</keyword>
<dbReference type="PROSITE" id="PS51194">
    <property type="entry name" value="HELICASE_CTER"/>
    <property type="match status" value="1"/>
</dbReference>